<dbReference type="PANTHER" id="PTHR23416:SF23">
    <property type="entry name" value="ACETYLTRANSFERASE C18B11.09C-RELATED"/>
    <property type="match status" value="1"/>
</dbReference>
<accession>A0A9W6GJ58</accession>
<keyword evidence="5" id="KW-1185">Reference proteome</keyword>
<dbReference type="Pfam" id="PF00132">
    <property type="entry name" value="Hexapep"/>
    <property type="match status" value="1"/>
</dbReference>
<dbReference type="InterPro" id="IPR011004">
    <property type="entry name" value="Trimer_LpxA-like_sf"/>
</dbReference>
<evidence type="ECO:0000313" key="4">
    <source>
        <dbReference type="EMBL" id="GLI55153.1"/>
    </source>
</evidence>
<evidence type="ECO:0008006" key="6">
    <source>
        <dbReference type="Google" id="ProtNLM"/>
    </source>
</evidence>
<protein>
    <recommendedName>
        <fullName evidence="6">Maltose O-acetyltransferase</fullName>
    </recommendedName>
</protein>
<organism evidence="4 5">
    <name type="scientific">Propionigenium maris DSM 9537</name>
    <dbReference type="NCBI Taxonomy" id="1123000"/>
    <lineage>
        <taxon>Bacteria</taxon>
        <taxon>Fusobacteriati</taxon>
        <taxon>Fusobacteriota</taxon>
        <taxon>Fusobacteriia</taxon>
        <taxon>Fusobacteriales</taxon>
        <taxon>Fusobacteriaceae</taxon>
        <taxon>Propionigenium</taxon>
    </lineage>
</organism>
<comment type="caution">
    <text evidence="4">The sequence shown here is derived from an EMBL/GenBank/DDBJ whole genome shotgun (WGS) entry which is preliminary data.</text>
</comment>
<dbReference type="Proteomes" id="UP001144471">
    <property type="component" value="Unassembled WGS sequence"/>
</dbReference>
<dbReference type="InterPro" id="IPR018357">
    <property type="entry name" value="Hexapep_transf_CS"/>
</dbReference>
<evidence type="ECO:0000313" key="5">
    <source>
        <dbReference type="Proteomes" id="UP001144471"/>
    </source>
</evidence>
<dbReference type="RefSeq" id="WP_281833434.1">
    <property type="nucleotide sequence ID" value="NZ_BSDY01000002.1"/>
</dbReference>
<name>A0A9W6GJ58_9FUSO</name>
<gene>
    <name evidence="4" type="ORF">PM10SUCC1_06680</name>
</gene>
<keyword evidence="3" id="KW-0677">Repeat</keyword>
<keyword evidence="2" id="KW-0808">Transferase</keyword>
<dbReference type="GO" id="GO:0008374">
    <property type="term" value="F:O-acyltransferase activity"/>
    <property type="evidence" value="ECO:0007669"/>
    <property type="project" value="TreeGrafter"/>
</dbReference>
<dbReference type="InterPro" id="IPR051159">
    <property type="entry name" value="Hexapeptide_acetyltransf"/>
</dbReference>
<sequence>MFGLLRKIRLKITGYQDIEKLKTMGLKIGEGVSIQHGCLIDENHCWHISIGDRVTLAPNVHILAHDASIKRATGYAKVGKVEIGSDVFIGAGSIILPGVEIGEGTIVGAGSVVTKDIPPKVVAGGNPARVICTIDEYLKKIEKQMEKAPVFDESYSVRRGVSAQMKDEMNEKMTEKIGFLE</sequence>
<dbReference type="EMBL" id="BSDY01000002">
    <property type="protein sequence ID" value="GLI55153.1"/>
    <property type="molecule type" value="Genomic_DNA"/>
</dbReference>
<proteinExistence type="inferred from homology"/>
<evidence type="ECO:0000256" key="1">
    <source>
        <dbReference type="ARBA" id="ARBA00007274"/>
    </source>
</evidence>
<dbReference type="Gene3D" id="2.160.10.10">
    <property type="entry name" value="Hexapeptide repeat proteins"/>
    <property type="match status" value="1"/>
</dbReference>
<dbReference type="AlphaFoldDB" id="A0A9W6GJ58"/>
<evidence type="ECO:0000256" key="3">
    <source>
        <dbReference type="ARBA" id="ARBA00022737"/>
    </source>
</evidence>
<reference evidence="4" key="1">
    <citation type="submission" date="2022-12" db="EMBL/GenBank/DDBJ databases">
        <title>Reference genome sequencing for broad-spectrum identification of bacterial and archaeal isolates by mass spectrometry.</title>
        <authorList>
            <person name="Sekiguchi Y."/>
            <person name="Tourlousse D.M."/>
        </authorList>
    </citation>
    <scope>NUCLEOTIDE SEQUENCE</scope>
    <source>
        <strain evidence="4">10succ1</strain>
    </source>
</reference>
<dbReference type="InterPro" id="IPR001451">
    <property type="entry name" value="Hexapep"/>
</dbReference>
<evidence type="ECO:0000256" key="2">
    <source>
        <dbReference type="ARBA" id="ARBA00022679"/>
    </source>
</evidence>
<comment type="similarity">
    <text evidence="1">Belongs to the transferase hexapeptide repeat family.</text>
</comment>
<dbReference type="GO" id="GO:0005829">
    <property type="term" value="C:cytosol"/>
    <property type="evidence" value="ECO:0007669"/>
    <property type="project" value="TreeGrafter"/>
</dbReference>
<dbReference type="PANTHER" id="PTHR23416">
    <property type="entry name" value="SIALIC ACID SYNTHASE-RELATED"/>
    <property type="match status" value="1"/>
</dbReference>
<dbReference type="SUPFAM" id="SSF51161">
    <property type="entry name" value="Trimeric LpxA-like enzymes"/>
    <property type="match status" value="1"/>
</dbReference>
<dbReference type="PROSITE" id="PS00101">
    <property type="entry name" value="HEXAPEP_TRANSFERASES"/>
    <property type="match status" value="1"/>
</dbReference>